<proteinExistence type="predicted"/>
<dbReference type="Proteomes" id="UP000322838">
    <property type="component" value="Segment"/>
</dbReference>
<name>A0A5C2H5G0_9CAUD</name>
<dbReference type="EMBL" id="MN228696">
    <property type="protein sequence ID" value="QEP29802.1"/>
    <property type="molecule type" value="Genomic_DNA"/>
</dbReference>
<organism evidence="1 2">
    <name type="scientific">Sinorhizobium phage ort11</name>
    <dbReference type="NCBI Taxonomy" id="2599764"/>
    <lineage>
        <taxon>Viruses</taxon>
        <taxon>Duplodnaviria</taxon>
        <taxon>Heunggongvirae</taxon>
        <taxon>Uroviricota</taxon>
        <taxon>Caudoviricetes</taxon>
        <taxon>Schitoviridae</taxon>
        <taxon>Huelvavirus</taxon>
        <taxon>Huelvavirus ort11</taxon>
    </lineage>
</organism>
<evidence type="ECO:0000313" key="2">
    <source>
        <dbReference type="Proteomes" id="UP000322838"/>
    </source>
</evidence>
<evidence type="ECO:0000313" key="1">
    <source>
        <dbReference type="EMBL" id="QEP29802.1"/>
    </source>
</evidence>
<gene>
    <name evidence="1" type="ORF">Smphiort11_004</name>
</gene>
<reference evidence="2" key="1">
    <citation type="submission" date="2019-07" db="EMBL/GenBank/DDBJ databases">
        <authorList>
            <person name="Cubo M.T."/>
            <person name="Espuny M.D.R."/>
            <person name="Balsanelli E."/>
        </authorList>
    </citation>
    <scope>NUCLEOTIDE SEQUENCE [LARGE SCALE GENOMIC DNA]</scope>
</reference>
<keyword evidence="2" id="KW-1185">Reference proteome</keyword>
<sequence>MYPQIVPDNSFNRWFIDFLSGMELIMIHSNYDRGYSDNYFVETIGL</sequence>
<accession>A0A5C2H5G0</accession>
<protein>
    <submittedName>
        <fullName evidence="1">Uncharacterized protein</fullName>
    </submittedName>
</protein>